<protein>
    <recommendedName>
        <fullName evidence="5">Syndecan/Neurexin domain-containing protein</fullName>
    </recommendedName>
</protein>
<feature type="transmembrane region" description="Helical" evidence="2">
    <location>
        <begin position="163"/>
        <end position="184"/>
    </location>
</feature>
<proteinExistence type="predicted"/>
<feature type="signal peptide" evidence="3">
    <location>
        <begin position="1"/>
        <end position="21"/>
    </location>
</feature>
<keyword evidence="2" id="KW-0812">Transmembrane</keyword>
<evidence type="ECO:0000256" key="2">
    <source>
        <dbReference type="SAM" id="Phobius"/>
    </source>
</evidence>
<feature type="region of interest" description="Disordered" evidence="1">
    <location>
        <begin position="55"/>
        <end position="91"/>
    </location>
</feature>
<organism evidence="4">
    <name type="scientific">Cryptomonas curvata</name>
    <dbReference type="NCBI Taxonomy" id="233186"/>
    <lineage>
        <taxon>Eukaryota</taxon>
        <taxon>Cryptophyceae</taxon>
        <taxon>Cryptomonadales</taxon>
        <taxon>Cryptomonadaceae</taxon>
        <taxon>Cryptomonas</taxon>
    </lineage>
</organism>
<accession>A0A7S0M7W7</accession>
<evidence type="ECO:0008006" key="5">
    <source>
        <dbReference type="Google" id="ProtNLM"/>
    </source>
</evidence>
<name>A0A7S0M7W7_9CRYP</name>
<feature type="chain" id="PRO_5030523527" description="Syndecan/Neurexin domain-containing protein" evidence="3">
    <location>
        <begin position="22"/>
        <end position="221"/>
    </location>
</feature>
<evidence type="ECO:0000256" key="1">
    <source>
        <dbReference type="SAM" id="MobiDB-lite"/>
    </source>
</evidence>
<dbReference type="EMBL" id="HBEZ01020526">
    <property type="protein sequence ID" value="CAD8633697.1"/>
    <property type="molecule type" value="Transcribed_RNA"/>
</dbReference>
<reference evidence="4" key="1">
    <citation type="submission" date="2021-01" db="EMBL/GenBank/DDBJ databases">
        <authorList>
            <person name="Corre E."/>
            <person name="Pelletier E."/>
            <person name="Niang G."/>
            <person name="Scheremetjew M."/>
            <person name="Finn R."/>
            <person name="Kale V."/>
            <person name="Holt S."/>
            <person name="Cochrane G."/>
            <person name="Meng A."/>
            <person name="Brown T."/>
            <person name="Cohen L."/>
        </authorList>
    </citation>
    <scope>NUCLEOTIDE SEQUENCE</scope>
    <source>
        <strain evidence="4">CCAP979/52</strain>
    </source>
</reference>
<gene>
    <name evidence="4" type="ORF">CCUR1050_LOCUS11378</name>
</gene>
<sequence length="221" mass="23189">MRYRILLFAIITITVGDFIHASDISLTTKAKFDEVDELNAKKLAIHALASQLVKDSSPPFGHAQRSRSVTSTDIEQAGLGKGASQRLATSDPRNHGSRFGWLFGAAVPQKPASSSLAAHTSVHTQSVASLAGQNSTDSLPDDDDIEERAAAADALKVSKDKEVWFIVGLGVFIVAVIAAALVGIKYARTCLLGDKAAAPKPQKVAPRQGAGYGATPGYPPG</sequence>
<evidence type="ECO:0000256" key="3">
    <source>
        <dbReference type="SAM" id="SignalP"/>
    </source>
</evidence>
<keyword evidence="2" id="KW-0472">Membrane</keyword>
<evidence type="ECO:0000313" key="4">
    <source>
        <dbReference type="EMBL" id="CAD8633697.1"/>
    </source>
</evidence>
<dbReference type="AlphaFoldDB" id="A0A7S0M7W7"/>
<keyword evidence="3" id="KW-0732">Signal</keyword>
<keyword evidence="2" id="KW-1133">Transmembrane helix</keyword>
<feature type="region of interest" description="Disordered" evidence="1">
    <location>
        <begin position="198"/>
        <end position="221"/>
    </location>
</feature>